<dbReference type="SUPFAM" id="SSF49482">
    <property type="entry name" value="Aromatic compound dioxygenase"/>
    <property type="match status" value="1"/>
</dbReference>
<reference evidence="2 3" key="1">
    <citation type="submission" date="2015-07" db="EMBL/GenBank/DDBJ databases">
        <title>Whole genome sequence of Herpetosiphon geysericola DSM 7119.</title>
        <authorList>
            <person name="Hemp J."/>
            <person name="Ward L.M."/>
            <person name="Pace L.A."/>
            <person name="Fischer W.W."/>
        </authorList>
    </citation>
    <scope>NUCLEOTIDE SEQUENCE [LARGE SCALE GENOMIC DNA]</scope>
    <source>
        <strain evidence="2 3">DSM 7119</strain>
    </source>
</reference>
<keyword evidence="2" id="KW-0560">Oxidoreductase</keyword>
<dbReference type="GO" id="GO:0016702">
    <property type="term" value="F:oxidoreductase activity, acting on single donors with incorporation of molecular oxygen, incorporation of two atoms of oxygen"/>
    <property type="evidence" value="ECO:0007669"/>
    <property type="project" value="InterPro"/>
</dbReference>
<evidence type="ECO:0000259" key="1">
    <source>
        <dbReference type="Pfam" id="PF00775"/>
    </source>
</evidence>
<dbReference type="STRING" id="70996.SE18_21630"/>
<feature type="domain" description="Intradiol ring-cleavage dioxygenases" evidence="1">
    <location>
        <begin position="99"/>
        <end position="225"/>
    </location>
</feature>
<evidence type="ECO:0000313" key="3">
    <source>
        <dbReference type="Proteomes" id="UP000050277"/>
    </source>
</evidence>
<dbReference type="GO" id="GO:0008199">
    <property type="term" value="F:ferric iron binding"/>
    <property type="evidence" value="ECO:0007669"/>
    <property type="project" value="InterPro"/>
</dbReference>
<keyword evidence="2" id="KW-0223">Dioxygenase</keyword>
<sequence>MDNDDQPVGRILSRREVLKLFGLAGSAAVLAGCSSDVTPTATSVAQANAPTTTATTAATNTIGEVATATSAATSTAEATATSEAVAALPSCIVRPELTEGPYFVDEKLERSDIRSDPSNNAVSAGTQLDIKVVVSQIGAGTCTALAGAIVDLWHCDADGVYSDATDRSFDTVGQKFLRGYQRTDDAGVANFTTIYPGWYQGRAVHIHFKIRTDAGYEFTSQFFFDESLTDVVHAQTPYVAKGVRTLLNDGDGIYQQSAGQTVLTVVPSGQGYSASFEIGLQI</sequence>
<dbReference type="AlphaFoldDB" id="A0A0P6XLR7"/>
<dbReference type="Pfam" id="PF00775">
    <property type="entry name" value="Dioxygenase_C"/>
    <property type="match status" value="1"/>
</dbReference>
<organism evidence="2 3">
    <name type="scientific">Herpetosiphon geysericola</name>
    <dbReference type="NCBI Taxonomy" id="70996"/>
    <lineage>
        <taxon>Bacteria</taxon>
        <taxon>Bacillati</taxon>
        <taxon>Chloroflexota</taxon>
        <taxon>Chloroflexia</taxon>
        <taxon>Herpetosiphonales</taxon>
        <taxon>Herpetosiphonaceae</taxon>
        <taxon>Herpetosiphon</taxon>
    </lineage>
</organism>
<dbReference type="PANTHER" id="PTHR34315">
    <property type="match status" value="1"/>
</dbReference>
<dbReference type="Proteomes" id="UP000050277">
    <property type="component" value="Unassembled WGS sequence"/>
</dbReference>
<dbReference type="PATRIC" id="fig|70996.4.peg.2141"/>
<gene>
    <name evidence="2" type="ORF">SE18_21630</name>
</gene>
<dbReference type="PROSITE" id="PS51318">
    <property type="entry name" value="TAT"/>
    <property type="match status" value="1"/>
</dbReference>
<dbReference type="PANTHER" id="PTHR34315:SF1">
    <property type="entry name" value="INTRADIOL RING-CLEAVAGE DIOXYGENASES DOMAIN-CONTAINING PROTEIN-RELATED"/>
    <property type="match status" value="1"/>
</dbReference>
<accession>A0A0P6XLR7</accession>
<evidence type="ECO:0000313" key="2">
    <source>
        <dbReference type="EMBL" id="KPL81278.1"/>
    </source>
</evidence>
<dbReference type="OrthoDB" id="9805815at2"/>
<dbReference type="InterPro" id="IPR006311">
    <property type="entry name" value="TAT_signal"/>
</dbReference>
<proteinExistence type="predicted"/>
<keyword evidence="3" id="KW-1185">Reference proteome</keyword>
<name>A0A0P6XLR7_9CHLR</name>
<protein>
    <submittedName>
        <fullName evidence="2">Intradiol ring-cleavage dioxygenase</fullName>
    </submittedName>
</protein>
<dbReference type="Gene3D" id="2.60.130.10">
    <property type="entry name" value="Aromatic compound dioxygenase"/>
    <property type="match status" value="1"/>
</dbReference>
<comment type="caution">
    <text evidence="2">The sequence shown here is derived from an EMBL/GenBank/DDBJ whole genome shotgun (WGS) entry which is preliminary data.</text>
</comment>
<dbReference type="EMBL" id="LGKP01000035">
    <property type="protein sequence ID" value="KPL81278.1"/>
    <property type="molecule type" value="Genomic_DNA"/>
</dbReference>
<dbReference type="InterPro" id="IPR000627">
    <property type="entry name" value="Intradiol_dOase_C"/>
</dbReference>
<dbReference type="InterPro" id="IPR015889">
    <property type="entry name" value="Intradiol_dOase_core"/>
</dbReference>
<dbReference type="RefSeq" id="WP_054536546.1">
    <property type="nucleotide sequence ID" value="NZ_LGKP01000035.1"/>
</dbReference>